<feature type="region of interest" description="Disordered" evidence="1">
    <location>
        <begin position="168"/>
        <end position="232"/>
    </location>
</feature>
<dbReference type="InterPro" id="IPR035901">
    <property type="entry name" value="GIY-YIG_endonuc_sf"/>
</dbReference>
<dbReference type="Proteomes" id="UP000267535">
    <property type="component" value="Unassembled WGS sequence"/>
</dbReference>
<feature type="compositionally biased region" description="Basic residues" evidence="1">
    <location>
        <begin position="172"/>
        <end position="181"/>
    </location>
</feature>
<feature type="compositionally biased region" description="Basic residues" evidence="1">
    <location>
        <begin position="250"/>
        <end position="263"/>
    </location>
</feature>
<keyword evidence="3" id="KW-1185">Reference proteome</keyword>
<comment type="caution">
    <text evidence="2">The sequence shown here is derived from an EMBL/GenBank/DDBJ whole genome shotgun (WGS) entry which is preliminary data.</text>
</comment>
<dbReference type="AlphaFoldDB" id="A0A3P1SR46"/>
<dbReference type="EMBL" id="RQXV01000004">
    <property type="protein sequence ID" value="RRC99656.1"/>
    <property type="molecule type" value="Genomic_DNA"/>
</dbReference>
<reference evidence="2 3" key="1">
    <citation type="submission" date="2018-11" db="EMBL/GenBank/DDBJ databases">
        <title>The draft genome sequence of Amphritea balenae JAMM 1525T.</title>
        <authorList>
            <person name="Fang Z."/>
            <person name="Zhang Y."/>
            <person name="Han X."/>
        </authorList>
    </citation>
    <scope>NUCLEOTIDE SEQUENCE [LARGE SCALE GENOMIC DNA]</scope>
    <source>
        <strain evidence="2 3">JAMM 1525</strain>
    </source>
</reference>
<feature type="compositionally biased region" description="Low complexity" evidence="1">
    <location>
        <begin position="182"/>
        <end position="199"/>
    </location>
</feature>
<sequence>MIVFTITNTTSEKVYVGSTRSTIDQHWETLLIAAESGVDHPLYDDIRRCGGDSFNIAEWAIAEDLQDLRELTREALETYDAASLQGLRTKPNASTAHRQTAAERKAAIEAHEKAIAASPEPADIAPLPTGVKPAEDDLKALAQQRDAELAKRIERERKETAEMAKVLLRMDARKRKPKAKPKAAASTKPAQAAAKPKLATGKASSAKQEKKIREQLEQEREARQNEKMAKQRAEAKEMAEVMARIDARAQAKRKTPVKAKPKSAIRSSGRKLSLNKPAALKETTLELDRNLKQTAERLVQQQELKAATPPPRISMATPSSTPAIKPAVTTVQKPVLSKTQRIETTIDRYRARVEKNSSPVIQGQQDLKTALQSRLAQRNNLSTS</sequence>
<dbReference type="Gene3D" id="3.40.1440.10">
    <property type="entry name" value="GIY-YIG endonuclease"/>
    <property type="match status" value="1"/>
</dbReference>
<organism evidence="2 3">
    <name type="scientific">Amphritea balenae</name>
    <dbReference type="NCBI Taxonomy" id="452629"/>
    <lineage>
        <taxon>Bacteria</taxon>
        <taxon>Pseudomonadati</taxon>
        <taxon>Pseudomonadota</taxon>
        <taxon>Gammaproteobacteria</taxon>
        <taxon>Oceanospirillales</taxon>
        <taxon>Oceanospirillaceae</taxon>
        <taxon>Amphritea</taxon>
    </lineage>
</organism>
<dbReference type="CDD" id="cd10443">
    <property type="entry name" value="GIY-YIG_HE_Tlr8p_PBC-V_like"/>
    <property type="match status" value="1"/>
</dbReference>
<evidence type="ECO:0000313" key="2">
    <source>
        <dbReference type="EMBL" id="RRC99656.1"/>
    </source>
</evidence>
<evidence type="ECO:0000313" key="3">
    <source>
        <dbReference type="Proteomes" id="UP000267535"/>
    </source>
</evidence>
<accession>A0A3P1SR46</accession>
<feature type="region of interest" description="Disordered" evidence="1">
    <location>
        <begin position="249"/>
        <end position="270"/>
    </location>
</feature>
<dbReference type="RefSeq" id="WP_124925846.1">
    <property type="nucleotide sequence ID" value="NZ_BMOH01000006.1"/>
</dbReference>
<evidence type="ECO:0000256" key="1">
    <source>
        <dbReference type="SAM" id="MobiDB-lite"/>
    </source>
</evidence>
<gene>
    <name evidence="2" type="ORF">EHS89_09160</name>
</gene>
<dbReference type="OrthoDB" id="5734086at2"/>
<proteinExistence type="predicted"/>
<name>A0A3P1SR46_9GAMM</name>
<feature type="compositionally biased region" description="Basic and acidic residues" evidence="1">
    <location>
        <begin position="207"/>
        <end position="232"/>
    </location>
</feature>
<protein>
    <submittedName>
        <fullName evidence="2">Uncharacterized protein</fullName>
    </submittedName>
</protein>